<name>A0A3B9QW37_9CORY</name>
<evidence type="ECO:0000313" key="2">
    <source>
        <dbReference type="EMBL" id="HAF73153.1"/>
    </source>
</evidence>
<dbReference type="EMBL" id="DMDD01000243">
    <property type="protein sequence ID" value="HAF73153.1"/>
    <property type="molecule type" value="Genomic_DNA"/>
</dbReference>
<sequence>MTSEPEAHAFLTALTRLAQALDDAVLDSGLPAASGENAGIARSLPKSKSPCSDRPGDMRRDALAYVEQWAGNLGSDLRIWQSDTEKTGPTLTPGSAGSTATAWTSLPAPVCSVNFS</sequence>
<gene>
    <name evidence="2" type="ORF">DCL06_10355</name>
</gene>
<evidence type="ECO:0000256" key="1">
    <source>
        <dbReference type="SAM" id="MobiDB-lite"/>
    </source>
</evidence>
<dbReference type="Proteomes" id="UP000260925">
    <property type="component" value="Unassembled WGS sequence"/>
</dbReference>
<evidence type="ECO:0000313" key="3">
    <source>
        <dbReference type="Proteomes" id="UP000260925"/>
    </source>
</evidence>
<proteinExistence type="predicted"/>
<feature type="non-terminal residue" evidence="2">
    <location>
        <position position="116"/>
    </location>
</feature>
<comment type="caution">
    <text evidence="2">The sequence shown here is derived from an EMBL/GenBank/DDBJ whole genome shotgun (WGS) entry which is preliminary data.</text>
</comment>
<accession>A0A3B9QW37</accession>
<reference evidence="2 3" key="1">
    <citation type="journal article" date="2018" name="Nat. Biotechnol.">
        <title>A standardized bacterial taxonomy based on genome phylogeny substantially revises the tree of life.</title>
        <authorList>
            <person name="Parks D.H."/>
            <person name="Chuvochina M."/>
            <person name="Waite D.W."/>
            <person name="Rinke C."/>
            <person name="Skarshewski A."/>
            <person name="Chaumeil P.A."/>
            <person name="Hugenholtz P."/>
        </authorList>
    </citation>
    <scope>NUCLEOTIDE SEQUENCE [LARGE SCALE GENOMIC DNA]</scope>
    <source>
        <strain evidence="2">UBA9851</strain>
    </source>
</reference>
<feature type="region of interest" description="Disordered" evidence="1">
    <location>
        <begin position="32"/>
        <end position="57"/>
    </location>
</feature>
<dbReference type="AlphaFoldDB" id="A0A3B9QW37"/>
<organism evidence="2 3">
    <name type="scientific">Corynebacterium variabile</name>
    <dbReference type="NCBI Taxonomy" id="1727"/>
    <lineage>
        <taxon>Bacteria</taxon>
        <taxon>Bacillati</taxon>
        <taxon>Actinomycetota</taxon>
        <taxon>Actinomycetes</taxon>
        <taxon>Mycobacteriales</taxon>
        <taxon>Corynebacteriaceae</taxon>
        <taxon>Corynebacterium</taxon>
    </lineage>
</organism>
<protein>
    <submittedName>
        <fullName evidence="2">Uncharacterized protein</fullName>
    </submittedName>
</protein>